<sequence length="158" mass="16738">MWLLPVSPLAAQVQQEEPDAEEVARTPLTDLNIDSEDIPEVLLQAEADPYLSDGLESCNAIVGEIAKLDSVLGADYDLIGSGDTGLSRGKVAQSVVGSFIPFRGIVREVSGAAGDQRKARSAATAGMVRRGFLKGLGQERGCAYPARPRAERLEEAGQ</sequence>
<evidence type="ECO:0000313" key="2">
    <source>
        <dbReference type="Proteomes" id="UP000635384"/>
    </source>
</evidence>
<dbReference type="Proteomes" id="UP000635384">
    <property type="component" value="Unassembled WGS sequence"/>
</dbReference>
<dbReference type="EMBL" id="JACXLC010000001">
    <property type="protein sequence ID" value="MBD2841625.1"/>
    <property type="molecule type" value="Genomic_DNA"/>
</dbReference>
<reference evidence="1 2" key="1">
    <citation type="submission" date="2020-09" db="EMBL/GenBank/DDBJ databases">
        <authorList>
            <person name="Yoon J.-W."/>
        </authorList>
    </citation>
    <scope>NUCLEOTIDE SEQUENCE [LARGE SCALE GENOMIC DNA]</scope>
    <source>
        <strain evidence="1 2">KMU-140</strain>
    </source>
</reference>
<gene>
    <name evidence="1" type="ORF">IB285_05050</name>
</gene>
<comment type="caution">
    <text evidence="1">The sequence shown here is derived from an EMBL/GenBank/DDBJ whole genome shotgun (WGS) entry which is preliminary data.</text>
</comment>
<evidence type="ECO:0000313" key="1">
    <source>
        <dbReference type="EMBL" id="MBD2841625.1"/>
    </source>
</evidence>
<organism evidence="1 2">
    <name type="scientific">Erythrobacter rubeus</name>
    <dbReference type="NCBI Taxonomy" id="2760803"/>
    <lineage>
        <taxon>Bacteria</taxon>
        <taxon>Pseudomonadati</taxon>
        <taxon>Pseudomonadota</taxon>
        <taxon>Alphaproteobacteria</taxon>
        <taxon>Sphingomonadales</taxon>
        <taxon>Erythrobacteraceae</taxon>
        <taxon>Erythrobacter/Porphyrobacter group</taxon>
        <taxon>Erythrobacter</taxon>
    </lineage>
</organism>
<protein>
    <submittedName>
        <fullName evidence="1">Uncharacterized protein</fullName>
    </submittedName>
</protein>
<keyword evidence="2" id="KW-1185">Reference proteome</keyword>
<proteinExistence type="predicted"/>
<name>A0ABR8KQM9_9SPHN</name>
<accession>A0ABR8KQM9</accession>